<evidence type="ECO:0000313" key="2">
    <source>
        <dbReference type="Proteomes" id="UP000280395"/>
    </source>
</evidence>
<comment type="caution">
    <text evidence="1">The sequence shown here is derived from an EMBL/GenBank/DDBJ whole genome shotgun (WGS) entry which is preliminary data.</text>
</comment>
<evidence type="ECO:0000313" key="1">
    <source>
        <dbReference type="EMBL" id="RMU59068.1"/>
    </source>
</evidence>
<sequence>MLFPLLDTGASSVCIHRIFFVMQQLGDLCNIGDVGGGTLDVTNQAKFDISSNMGLHPEEV</sequence>
<organism evidence="1 2">
    <name type="scientific">Pseudomonas syringae pv. avii</name>
    <dbReference type="NCBI Taxonomy" id="663959"/>
    <lineage>
        <taxon>Bacteria</taxon>
        <taxon>Pseudomonadati</taxon>
        <taxon>Pseudomonadota</taxon>
        <taxon>Gammaproteobacteria</taxon>
        <taxon>Pseudomonadales</taxon>
        <taxon>Pseudomonadaceae</taxon>
        <taxon>Pseudomonas</taxon>
        <taxon>Pseudomonas syringae</taxon>
    </lineage>
</organism>
<gene>
    <name evidence="1" type="ORF">ALP29_200895</name>
</gene>
<reference evidence="1 2" key="1">
    <citation type="submission" date="2018-08" db="EMBL/GenBank/DDBJ databases">
        <title>Recombination of ecologically and evolutionarily significant loci maintains genetic cohesion in the Pseudomonas syringae species complex.</title>
        <authorList>
            <person name="Dillon M."/>
            <person name="Thakur S."/>
            <person name="Almeida R.N.D."/>
            <person name="Weir B.S."/>
            <person name="Guttman D.S."/>
        </authorList>
    </citation>
    <scope>NUCLEOTIDE SEQUENCE [LARGE SCALE GENOMIC DNA]</scope>
    <source>
        <strain evidence="1 2">ICMP 14479</strain>
    </source>
</reference>
<name>A0A3M5VN30_PSESX</name>
<dbReference type="AlphaFoldDB" id="A0A3M5VN30"/>
<dbReference type="Proteomes" id="UP000280395">
    <property type="component" value="Unassembled WGS sequence"/>
</dbReference>
<accession>A0A3M5VN30</accession>
<protein>
    <submittedName>
        <fullName evidence="1">Uncharacterized protein</fullName>
    </submittedName>
</protein>
<proteinExistence type="predicted"/>
<dbReference type="EMBL" id="RBUA01000534">
    <property type="protein sequence ID" value="RMU59068.1"/>
    <property type="molecule type" value="Genomic_DNA"/>
</dbReference>